<dbReference type="PROSITE" id="PS50123">
    <property type="entry name" value="CHER"/>
    <property type="match status" value="1"/>
</dbReference>
<evidence type="ECO:0000313" key="6">
    <source>
        <dbReference type="Proteomes" id="UP000502549"/>
    </source>
</evidence>
<dbReference type="SUPFAM" id="SSF53335">
    <property type="entry name" value="S-adenosyl-L-methionine-dependent methyltransferases"/>
    <property type="match status" value="1"/>
</dbReference>
<dbReference type="EMBL" id="CP048833">
    <property type="protein sequence ID" value="QJP11899.1"/>
    <property type="molecule type" value="Genomic_DNA"/>
</dbReference>
<gene>
    <name evidence="5" type="ORF">G4G71_02125</name>
</gene>
<feature type="region of interest" description="Disordered" evidence="2">
    <location>
        <begin position="635"/>
        <end position="660"/>
    </location>
</feature>
<dbReference type="PANTHER" id="PTHR24422">
    <property type="entry name" value="CHEMOTAXIS PROTEIN METHYLTRANSFERASE"/>
    <property type="match status" value="1"/>
</dbReference>
<dbReference type="InterPro" id="IPR000780">
    <property type="entry name" value="CheR_MeTrfase"/>
</dbReference>
<dbReference type="PANTHER" id="PTHR24422:SF27">
    <property type="entry name" value="PROTEIN-GLUTAMATE O-METHYLTRANSFERASE"/>
    <property type="match status" value="1"/>
</dbReference>
<dbReference type="InterPro" id="IPR029063">
    <property type="entry name" value="SAM-dependent_MTases_sf"/>
</dbReference>
<dbReference type="InterPro" id="IPR000673">
    <property type="entry name" value="Sig_transdc_resp-reg_Me-estase"/>
</dbReference>
<dbReference type="InterPro" id="IPR050903">
    <property type="entry name" value="Bact_Chemotaxis_MeTrfase"/>
</dbReference>
<dbReference type="Pfam" id="PF01739">
    <property type="entry name" value="CheR"/>
    <property type="match status" value="1"/>
</dbReference>
<dbReference type="AlphaFoldDB" id="A0A7Z3GTK6"/>
<dbReference type="PRINTS" id="PR00996">
    <property type="entry name" value="CHERMTFRASE"/>
</dbReference>
<dbReference type="Gene3D" id="3.40.50.180">
    <property type="entry name" value="Methylesterase CheB, C-terminal domain"/>
    <property type="match status" value="1"/>
</dbReference>
<dbReference type="SMART" id="SM00138">
    <property type="entry name" value="MeTrc"/>
    <property type="match status" value="1"/>
</dbReference>
<comment type="caution">
    <text evidence="1">Lacks conserved residue(s) required for the propagation of feature annotation.</text>
</comment>
<dbReference type="InterPro" id="IPR022642">
    <property type="entry name" value="CheR_C"/>
</dbReference>
<dbReference type="InterPro" id="IPR035909">
    <property type="entry name" value="CheB_C"/>
</dbReference>
<evidence type="ECO:0000256" key="2">
    <source>
        <dbReference type="SAM" id="MobiDB-lite"/>
    </source>
</evidence>
<dbReference type="CDD" id="cd00130">
    <property type="entry name" value="PAS"/>
    <property type="match status" value="1"/>
</dbReference>
<feature type="compositionally biased region" description="Low complexity" evidence="2">
    <location>
        <begin position="645"/>
        <end position="655"/>
    </location>
</feature>
<dbReference type="InterPro" id="IPR022641">
    <property type="entry name" value="CheR_N"/>
</dbReference>
<dbReference type="Proteomes" id="UP000502549">
    <property type="component" value="Chromosome"/>
</dbReference>
<dbReference type="SUPFAM" id="SSF47757">
    <property type="entry name" value="Chemotaxis receptor methyltransferase CheR, N-terminal domain"/>
    <property type="match status" value="1"/>
</dbReference>
<dbReference type="InterPro" id="IPR035965">
    <property type="entry name" value="PAS-like_dom_sf"/>
</dbReference>
<dbReference type="KEGG" id="pmui:G4G71_02125"/>
<dbReference type="GO" id="GO:0032259">
    <property type="term" value="P:methylation"/>
    <property type="evidence" value="ECO:0007669"/>
    <property type="project" value="UniProtKB-KW"/>
</dbReference>
<feature type="domain" description="CheR-type methyltransferase" evidence="4">
    <location>
        <begin position="179"/>
        <end position="438"/>
    </location>
</feature>
<sequence length="929" mass="103644">MPQSSSFAFVIIQHLDPEHPSLLCEILARATRMPVVEAAEGLVVEAGTVYVIPPRHDLSLGKATLHVTPWLPPRAMHLPIDTFFASLAQRYGRRAVGIVLSGTGADGTLGCRAILDRGGRTLIQTPEDAAYAGMPSSVILAGNASQVLPVREMPNALLGGPLARSRELPEEQAVALSAILTFLRQVTGHDFTQYKQSTILRRIERRMLLQQIDDQRQYVIYLRQHPEEARQLFNELLINVTQFFRDTDAFAVLKEDVLAPLLAEKPDDYVFRVWVAGCASGEEAYSVAILLHELMERSGRTLALQFFATDLDEDAIMTARAGLYPAGIAADVGAQRLQRYFTQEDGGYRIRKEIRETIVFAVQNVIKDPPFTRLDLLCCRNLMIYLGSQLQNRLLPIFHYALRPSGVLFLSPSESIGGHTALFTTLHRKWKFYRANKATSSKSLTLSGNLSWVPERVNTPPDTSPKMVKEINVAELTRRMLLQDFVPASVVTDLQGNIVYIHGDTGNYLRPAPGQATLNVIDMAREGLKLDLRSAVQQAAQGGPDTLGREVAITGSQLTRAIRLSVRRLPEGNQGELLLISFQEEPAQPPVVRLQQPADGDTAQVAARVQLLEHDLAYTRKNLQATIDELQDANEELSSANEEMQSTNEELQSSNEELETSREELQSVNEELVTVNTELQAKIEQLGDMQNDMKNLLDSINIGTIFLDAQLAIRRFTRDAVKIYRLIPKDVGRPLADITSYLDRKDLLVRAQEVLDTLIPYEVELCTTTGNWFLARLLPYRTLDNVIDGVVLTFHDINTRVANEQSVQAARDLAEAIVDTISEPLLVLDERLQVVSASRSYYREFRTTAADTIDRTLYELGSRQWDIPALRTQLGTILEGDTSFDGFVVEHHFPSIGPRTITLNARRVTGKGARPHLILLAMQIQPSRT</sequence>
<reference evidence="5 6" key="1">
    <citation type="submission" date="2020-02" db="EMBL/GenBank/DDBJ databases">
        <title>Complete genome sequence of Pseudomonas multiresinivorans ORNL1.</title>
        <authorList>
            <person name="Podar M."/>
        </authorList>
    </citation>
    <scope>NUCLEOTIDE SEQUENCE [LARGE SCALE GENOMIC DNA]</scope>
    <source>
        <strain evidence="6">populi</strain>
    </source>
</reference>
<organism evidence="5 6">
    <name type="scientific">Pseudomonas multiresinivorans</name>
    <dbReference type="NCBI Taxonomy" id="95301"/>
    <lineage>
        <taxon>Bacteria</taxon>
        <taxon>Pseudomonadati</taxon>
        <taxon>Pseudomonadota</taxon>
        <taxon>Gammaproteobacteria</taxon>
        <taxon>Pseudomonadales</taxon>
        <taxon>Pseudomonadaceae</taxon>
        <taxon>Pseudomonas</taxon>
    </lineage>
</organism>
<dbReference type="Gene3D" id="3.30.450.20">
    <property type="entry name" value="PAS domain"/>
    <property type="match status" value="2"/>
</dbReference>
<name>A0A7Z3GTK6_9PSED</name>
<protein>
    <submittedName>
        <fullName evidence="5">SAM-dependent methyltransferase</fullName>
    </submittedName>
</protein>
<dbReference type="GO" id="GO:0006935">
    <property type="term" value="P:chemotaxis"/>
    <property type="evidence" value="ECO:0007669"/>
    <property type="project" value="InterPro"/>
</dbReference>
<dbReference type="GO" id="GO:0000156">
    <property type="term" value="F:phosphorelay response regulator activity"/>
    <property type="evidence" value="ECO:0007669"/>
    <property type="project" value="InterPro"/>
</dbReference>
<keyword evidence="5" id="KW-0489">Methyltransferase</keyword>
<dbReference type="Pfam" id="PF03705">
    <property type="entry name" value="CheR_N"/>
    <property type="match status" value="1"/>
</dbReference>
<feature type="domain" description="CheB-type methylesterase" evidence="3">
    <location>
        <begin position="1"/>
        <end position="158"/>
    </location>
</feature>
<dbReference type="InterPro" id="IPR000014">
    <property type="entry name" value="PAS"/>
</dbReference>
<dbReference type="PROSITE" id="PS50122">
    <property type="entry name" value="CHEB"/>
    <property type="match status" value="1"/>
</dbReference>
<dbReference type="CDD" id="cd16434">
    <property type="entry name" value="CheB-CheR_fusion"/>
    <property type="match status" value="1"/>
</dbReference>
<dbReference type="Pfam" id="PF01339">
    <property type="entry name" value="CheB_methylest"/>
    <property type="match status" value="1"/>
</dbReference>
<dbReference type="GO" id="GO:0008757">
    <property type="term" value="F:S-adenosylmethionine-dependent methyltransferase activity"/>
    <property type="evidence" value="ECO:0007669"/>
    <property type="project" value="InterPro"/>
</dbReference>
<keyword evidence="6" id="KW-1185">Reference proteome</keyword>
<dbReference type="Pfam" id="PF13596">
    <property type="entry name" value="PAS_10"/>
    <property type="match status" value="1"/>
</dbReference>
<dbReference type="SUPFAM" id="SSF57997">
    <property type="entry name" value="Tropomyosin"/>
    <property type="match status" value="1"/>
</dbReference>
<accession>A0A7Z3GTK6</accession>
<dbReference type="SUPFAM" id="SSF52738">
    <property type="entry name" value="Methylesterase CheB, C-terminal domain"/>
    <property type="match status" value="1"/>
</dbReference>
<dbReference type="GO" id="GO:0008984">
    <property type="term" value="F:protein-glutamate methylesterase activity"/>
    <property type="evidence" value="ECO:0007669"/>
    <property type="project" value="InterPro"/>
</dbReference>
<keyword evidence="5" id="KW-0808">Transferase</keyword>
<dbReference type="SUPFAM" id="SSF55785">
    <property type="entry name" value="PYP-like sensor domain (PAS domain)"/>
    <property type="match status" value="2"/>
</dbReference>
<proteinExistence type="predicted"/>
<dbReference type="SMART" id="SM00091">
    <property type="entry name" value="PAS"/>
    <property type="match status" value="2"/>
</dbReference>
<dbReference type="GO" id="GO:0005737">
    <property type="term" value="C:cytoplasm"/>
    <property type="evidence" value="ECO:0007669"/>
    <property type="project" value="InterPro"/>
</dbReference>
<dbReference type="Gene3D" id="3.40.50.150">
    <property type="entry name" value="Vaccinia Virus protein VP39"/>
    <property type="match status" value="1"/>
</dbReference>
<evidence type="ECO:0000256" key="1">
    <source>
        <dbReference type="PROSITE-ProRule" id="PRU00050"/>
    </source>
</evidence>
<evidence type="ECO:0000313" key="5">
    <source>
        <dbReference type="EMBL" id="QJP11899.1"/>
    </source>
</evidence>
<evidence type="ECO:0000259" key="3">
    <source>
        <dbReference type="PROSITE" id="PS50122"/>
    </source>
</evidence>
<evidence type="ECO:0000259" key="4">
    <source>
        <dbReference type="PROSITE" id="PS50123"/>
    </source>
</evidence>